<accession>A0A1F6TQL7</accession>
<keyword evidence="2" id="KW-0378">Hydrolase</keyword>
<gene>
    <name evidence="2" type="ORF">A2151_07855</name>
</gene>
<dbReference type="GO" id="GO:0016787">
    <property type="term" value="F:hydrolase activity"/>
    <property type="evidence" value="ECO:0007669"/>
    <property type="project" value="UniProtKB-KW"/>
</dbReference>
<dbReference type="Proteomes" id="UP000178885">
    <property type="component" value="Unassembled WGS sequence"/>
</dbReference>
<dbReference type="PANTHER" id="PTHR47619">
    <property type="entry name" value="METALLO-HYDROLASE YYCJ-RELATED"/>
    <property type="match status" value="1"/>
</dbReference>
<comment type="caution">
    <text evidence="2">The sequence shown here is derived from an EMBL/GenBank/DDBJ whole genome shotgun (WGS) entry which is preliminary data.</text>
</comment>
<evidence type="ECO:0000313" key="2">
    <source>
        <dbReference type="EMBL" id="OGI47410.1"/>
    </source>
</evidence>
<proteinExistence type="predicted"/>
<reference evidence="2 3" key="1">
    <citation type="journal article" date="2016" name="Nat. Commun.">
        <title>Thousands of microbial genomes shed light on interconnected biogeochemical processes in an aquifer system.</title>
        <authorList>
            <person name="Anantharaman K."/>
            <person name="Brown C.T."/>
            <person name="Hug L.A."/>
            <person name="Sharon I."/>
            <person name="Castelle C.J."/>
            <person name="Probst A.J."/>
            <person name="Thomas B.C."/>
            <person name="Singh A."/>
            <person name="Wilkins M.J."/>
            <person name="Karaoz U."/>
            <person name="Brodie E.L."/>
            <person name="Williams K.H."/>
            <person name="Hubbard S.S."/>
            <person name="Banfield J.F."/>
        </authorList>
    </citation>
    <scope>NUCLEOTIDE SEQUENCE [LARGE SCALE GENOMIC DNA]</scope>
</reference>
<protein>
    <submittedName>
        <fullName evidence="2">MBL fold metallo-hydrolase</fullName>
    </submittedName>
</protein>
<organism evidence="2 3">
    <name type="scientific">Candidatus Muproteobacteria bacterium RBG_16_65_34</name>
    <dbReference type="NCBI Taxonomy" id="1817760"/>
    <lineage>
        <taxon>Bacteria</taxon>
        <taxon>Pseudomonadati</taxon>
        <taxon>Pseudomonadota</taxon>
        <taxon>Candidatus Muproteobacteria</taxon>
    </lineage>
</organism>
<dbReference type="InterPro" id="IPR052533">
    <property type="entry name" value="WalJ/YycJ-like"/>
</dbReference>
<evidence type="ECO:0000259" key="1">
    <source>
        <dbReference type="SMART" id="SM00849"/>
    </source>
</evidence>
<sequence>MRFALLGSGSRGNAAVVECGDTRILLDCGFSARETLVRLGRLGRDGAGFAAILITHEHSDHAAGAAVCARRLRAPVWMTPGTFSALGSDTDGLADVRLFDPNEAFVIGDIEVRPFPVPHDAREPSQFVFSDGRARLGFLTDIGEATAEVEAMLDGCDALVLECNHDPGLLRDGPYPYPLKQRIAGGQGHLANQAAAELLARLDTSRLRHLVAAHLSQTNNRPELVRAALARRLGCDPDWVQVADQQRGLSWVDCRVGGN</sequence>
<dbReference type="InterPro" id="IPR036866">
    <property type="entry name" value="RibonucZ/Hydroxyglut_hydro"/>
</dbReference>
<name>A0A1F6TQL7_9PROT</name>
<dbReference type="Pfam" id="PF12706">
    <property type="entry name" value="Lactamase_B_2"/>
    <property type="match status" value="1"/>
</dbReference>
<dbReference type="SUPFAM" id="SSF56281">
    <property type="entry name" value="Metallo-hydrolase/oxidoreductase"/>
    <property type="match status" value="1"/>
</dbReference>
<dbReference type="EMBL" id="MFSU01000057">
    <property type="protein sequence ID" value="OGI47410.1"/>
    <property type="molecule type" value="Genomic_DNA"/>
</dbReference>
<dbReference type="InterPro" id="IPR001279">
    <property type="entry name" value="Metallo-B-lactamas"/>
</dbReference>
<dbReference type="Gene3D" id="3.60.15.10">
    <property type="entry name" value="Ribonuclease Z/Hydroxyacylglutathione hydrolase-like"/>
    <property type="match status" value="1"/>
</dbReference>
<dbReference type="SMART" id="SM00849">
    <property type="entry name" value="Lactamase_B"/>
    <property type="match status" value="1"/>
</dbReference>
<dbReference type="PANTHER" id="PTHR47619:SF1">
    <property type="entry name" value="EXODEOXYRIBONUCLEASE WALJ"/>
    <property type="match status" value="1"/>
</dbReference>
<evidence type="ECO:0000313" key="3">
    <source>
        <dbReference type="Proteomes" id="UP000178885"/>
    </source>
</evidence>
<dbReference type="STRING" id="1817760.A2151_07855"/>
<feature type="domain" description="Metallo-beta-lactamase" evidence="1">
    <location>
        <begin position="11"/>
        <end position="189"/>
    </location>
</feature>
<dbReference type="AlphaFoldDB" id="A0A1F6TQL7"/>